<dbReference type="AlphaFoldDB" id="A0A0C1Z750"/>
<organism evidence="4 5">
    <name type="scientific">Enhygromyxa salina</name>
    <dbReference type="NCBI Taxonomy" id="215803"/>
    <lineage>
        <taxon>Bacteria</taxon>
        <taxon>Pseudomonadati</taxon>
        <taxon>Myxococcota</taxon>
        <taxon>Polyangia</taxon>
        <taxon>Nannocystales</taxon>
        <taxon>Nannocystaceae</taxon>
        <taxon>Enhygromyxa</taxon>
    </lineage>
</organism>
<feature type="transmembrane region" description="Helical" evidence="3">
    <location>
        <begin position="191"/>
        <end position="214"/>
    </location>
</feature>
<dbReference type="SUPFAM" id="SSF48452">
    <property type="entry name" value="TPR-like"/>
    <property type="match status" value="1"/>
</dbReference>
<dbReference type="RefSeq" id="WP_146661319.1">
    <property type="nucleotide sequence ID" value="NZ_JMCC02000095.1"/>
</dbReference>
<evidence type="ECO:0008006" key="6">
    <source>
        <dbReference type="Google" id="ProtNLM"/>
    </source>
</evidence>
<name>A0A0C1Z750_9BACT</name>
<reference evidence="4 5" key="1">
    <citation type="submission" date="2014-12" db="EMBL/GenBank/DDBJ databases">
        <title>Genome assembly of Enhygromyxa salina DSM 15201.</title>
        <authorList>
            <person name="Sharma G."/>
            <person name="Subramanian S."/>
        </authorList>
    </citation>
    <scope>NUCLEOTIDE SEQUENCE [LARGE SCALE GENOMIC DNA]</scope>
    <source>
        <strain evidence="4 5">DSM 15201</strain>
    </source>
</reference>
<sequence length="333" mass="35712">MGSVAFGPSPHADADGPSAGPSQPHEGEDPRETAKRSFDAGMAAIASGEFDLAVSSFERAHSMLPHPVTLFNLALALEKAKRLPEAWELFDDIIDTVESNAERREVRRHMRTIESKIAIVEVDAHPRKRLCIDGLDMPRGETSDYRLAVDPGRYDMLLDEHAFSVEFEAGDRRVLLLDRADNLVPSERGGVLLPAMAGTAIGTGALALVLGISAATTKDDLAQTSLAVGTATSAGLAVAASVVVLLLETRVIEDRTRSYPEGANRKTGTTCPGSPKLERRLDLQIGPTLDRPVEFSIAPSLQPRPTAVTASVPSEEFPHPHAIQPPRGRGRSL</sequence>
<feature type="repeat" description="TPR" evidence="1">
    <location>
        <begin position="34"/>
        <end position="67"/>
    </location>
</feature>
<dbReference type="Gene3D" id="1.25.40.10">
    <property type="entry name" value="Tetratricopeptide repeat domain"/>
    <property type="match status" value="1"/>
</dbReference>
<dbReference type="PROSITE" id="PS50005">
    <property type="entry name" value="TPR"/>
    <property type="match status" value="1"/>
</dbReference>
<evidence type="ECO:0000256" key="3">
    <source>
        <dbReference type="SAM" id="Phobius"/>
    </source>
</evidence>
<proteinExistence type="predicted"/>
<feature type="region of interest" description="Disordered" evidence="2">
    <location>
        <begin position="258"/>
        <end position="277"/>
    </location>
</feature>
<dbReference type="EMBL" id="JMCC02000095">
    <property type="protein sequence ID" value="KIG13464.1"/>
    <property type="molecule type" value="Genomic_DNA"/>
</dbReference>
<comment type="caution">
    <text evidence="4">The sequence shown here is derived from an EMBL/GenBank/DDBJ whole genome shotgun (WGS) entry which is preliminary data.</text>
</comment>
<gene>
    <name evidence="4" type="ORF">DB30_08030</name>
</gene>
<evidence type="ECO:0000256" key="1">
    <source>
        <dbReference type="PROSITE-ProRule" id="PRU00339"/>
    </source>
</evidence>
<accession>A0A0C1Z750</accession>
<keyword evidence="3" id="KW-1133">Transmembrane helix</keyword>
<dbReference type="Proteomes" id="UP000031599">
    <property type="component" value="Unassembled WGS sequence"/>
</dbReference>
<protein>
    <recommendedName>
        <fullName evidence="6">Tetratricopeptide repeat protein</fullName>
    </recommendedName>
</protein>
<feature type="region of interest" description="Disordered" evidence="2">
    <location>
        <begin position="296"/>
        <end position="333"/>
    </location>
</feature>
<evidence type="ECO:0000313" key="4">
    <source>
        <dbReference type="EMBL" id="KIG13464.1"/>
    </source>
</evidence>
<feature type="region of interest" description="Disordered" evidence="2">
    <location>
        <begin position="1"/>
        <end position="34"/>
    </location>
</feature>
<evidence type="ECO:0000313" key="5">
    <source>
        <dbReference type="Proteomes" id="UP000031599"/>
    </source>
</evidence>
<keyword evidence="3" id="KW-0812">Transmembrane</keyword>
<feature type="transmembrane region" description="Helical" evidence="3">
    <location>
        <begin position="226"/>
        <end position="247"/>
    </location>
</feature>
<feature type="compositionally biased region" description="Basic and acidic residues" evidence="2">
    <location>
        <begin position="25"/>
        <end position="34"/>
    </location>
</feature>
<dbReference type="InterPro" id="IPR019734">
    <property type="entry name" value="TPR_rpt"/>
</dbReference>
<dbReference type="InterPro" id="IPR011990">
    <property type="entry name" value="TPR-like_helical_dom_sf"/>
</dbReference>
<keyword evidence="1" id="KW-0802">TPR repeat</keyword>
<evidence type="ECO:0000256" key="2">
    <source>
        <dbReference type="SAM" id="MobiDB-lite"/>
    </source>
</evidence>
<keyword evidence="3" id="KW-0472">Membrane</keyword>